<dbReference type="OrthoDB" id="27198at2759"/>
<dbReference type="InterPro" id="IPR042460">
    <property type="entry name" value="DCN1-like_PONY"/>
</dbReference>
<reference evidence="3" key="1">
    <citation type="submission" date="2014-03" db="EMBL/GenBank/DDBJ databases">
        <authorList>
            <person name="Casaregola S."/>
        </authorList>
    </citation>
    <scope>NUCLEOTIDE SEQUENCE [LARGE SCALE GENOMIC DNA]</scope>
    <source>
        <strain evidence="3">CLIB 918</strain>
    </source>
</reference>
<organism evidence="3 4">
    <name type="scientific">Geotrichum candidum</name>
    <name type="common">Oospora lactis</name>
    <name type="synonym">Dipodascus geotrichum</name>
    <dbReference type="NCBI Taxonomy" id="1173061"/>
    <lineage>
        <taxon>Eukaryota</taxon>
        <taxon>Fungi</taxon>
        <taxon>Dikarya</taxon>
        <taxon>Ascomycota</taxon>
        <taxon>Saccharomycotina</taxon>
        <taxon>Dipodascomycetes</taxon>
        <taxon>Dipodascales</taxon>
        <taxon>Dipodascaceae</taxon>
        <taxon>Geotrichum</taxon>
    </lineage>
</organism>
<dbReference type="PROSITE" id="PS51229">
    <property type="entry name" value="DCUN1"/>
    <property type="match status" value="1"/>
</dbReference>
<comment type="caution">
    <text evidence="3">The sequence shown here is derived from an EMBL/GenBank/DDBJ whole genome shotgun (WGS) entry which is preliminary data.</text>
</comment>
<dbReference type="PANTHER" id="PTHR12281:SF31">
    <property type="entry name" value="DCN1-LIKE PROTEIN 3"/>
    <property type="match status" value="1"/>
</dbReference>
<dbReference type="AlphaFoldDB" id="A0A0J9X326"/>
<name>A0A0J9X326_GEOCN</name>
<evidence type="ECO:0000313" key="4">
    <source>
        <dbReference type="Proteomes" id="UP000242525"/>
    </source>
</evidence>
<evidence type="ECO:0000256" key="1">
    <source>
        <dbReference type="RuleBase" id="RU410713"/>
    </source>
</evidence>
<comment type="function">
    <text evidence="1">Neddylation of cullins play an essential role in the regulation of SCF-type complexes activity.</text>
</comment>
<dbReference type="STRING" id="1173061.A0A0J9X326"/>
<evidence type="ECO:0000259" key="2">
    <source>
        <dbReference type="PROSITE" id="PS51229"/>
    </source>
</evidence>
<dbReference type="Pfam" id="PF03556">
    <property type="entry name" value="Cullin_binding"/>
    <property type="match status" value="1"/>
</dbReference>
<dbReference type="EMBL" id="CCBN010000001">
    <property type="protein sequence ID" value="CDO51083.1"/>
    <property type="molecule type" value="Genomic_DNA"/>
</dbReference>
<accession>A0A0J9X326</accession>
<sequence length="249" mass="28346">MSYVSDSEKNALAAKLRLLTPRLTTYESQELLKKFNFNLEKASFHLLSKKSASFDPLVPEINAVFNKYKDQEDPNDLGIEGTIAFVQDLGVDLEDPVTLALAYKLYSPRLGSFPRSLFILGWVELGASNISAMRAKVKELNVSLNHDPAFFKSVYQFTFSYNLTDGARVLPIDTAVEIWTLLLKDKFALFDKWITFTTDVYGKSVTRDTWNMILEFSIYAASDPNLEQYDEEGAWPSVIDEFVEYVKDL</sequence>
<dbReference type="GO" id="GO:0000151">
    <property type="term" value="C:ubiquitin ligase complex"/>
    <property type="evidence" value="ECO:0007669"/>
    <property type="project" value="TreeGrafter"/>
</dbReference>
<dbReference type="GO" id="GO:0032182">
    <property type="term" value="F:ubiquitin-like protein binding"/>
    <property type="evidence" value="ECO:0007669"/>
    <property type="project" value="TreeGrafter"/>
</dbReference>
<dbReference type="GO" id="GO:0005886">
    <property type="term" value="C:plasma membrane"/>
    <property type="evidence" value="ECO:0007669"/>
    <property type="project" value="UniProtKB-ARBA"/>
</dbReference>
<proteinExistence type="predicted"/>
<dbReference type="InterPro" id="IPR005176">
    <property type="entry name" value="PONY_dom"/>
</dbReference>
<dbReference type="Proteomes" id="UP000242525">
    <property type="component" value="Unassembled WGS sequence"/>
</dbReference>
<dbReference type="GO" id="GO:0045116">
    <property type="term" value="P:protein neddylation"/>
    <property type="evidence" value="ECO:0007669"/>
    <property type="project" value="TreeGrafter"/>
</dbReference>
<dbReference type="InterPro" id="IPR014764">
    <property type="entry name" value="DCN-prot"/>
</dbReference>
<gene>
    <name evidence="3" type="ORF">BN980_GECA01s00560g</name>
</gene>
<dbReference type="PANTHER" id="PTHR12281">
    <property type="entry name" value="RP42 RELATED"/>
    <property type="match status" value="1"/>
</dbReference>
<dbReference type="Gene3D" id="1.10.238.200">
    <property type="entry name" value="Cullin, PONY binding domain"/>
    <property type="match status" value="1"/>
</dbReference>
<evidence type="ECO:0000313" key="3">
    <source>
        <dbReference type="EMBL" id="CDO51083.1"/>
    </source>
</evidence>
<dbReference type="FunFam" id="1.10.238.200:FF:000003">
    <property type="entry name" value="DCN1-like protein 3"/>
    <property type="match status" value="1"/>
</dbReference>
<keyword evidence="4" id="KW-1185">Reference proteome</keyword>
<keyword evidence="3" id="KW-0436">Ligase</keyword>
<feature type="domain" description="DCUN1" evidence="2">
    <location>
        <begin position="56"/>
        <end position="247"/>
    </location>
</feature>
<protein>
    <recommendedName>
        <fullName evidence="1">Defective in cullin neddylation protein</fullName>
    </recommendedName>
</protein>
<dbReference type="GO" id="GO:0097602">
    <property type="term" value="F:cullin family protein binding"/>
    <property type="evidence" value="ECO:0007669"/>
    <property type="project" value="TreeGrafter"/>
</dbReference>
<dbReference type="GO" id="GO:0031624">
    <property type="term" value="F:ubiquitin conjugating enzyme binding"/>
    <property type="evidence" value="ECO:0007669"/>
    <property type="project" value="TreeGrafter"/>
</dbReference>
<dbReference type="Gene3D" id="1.10.238.10">
    <property type="entry name" value="EF-hand"/>
    <property type="match status" value="1"/>
</dbReference>
<dbReference type="GO" id="GO:0016874">
    <property type="term" value="F:ligase activity"/>
    <property type="evidence" value="ECO:0007669"/>
    <property type="project" value="UniProtKB-KW"/>
</dbReference>